<dbReference type="AlphaFoldDB" id="K7RJ53"/>
<dbReference type="EMBL" id="CP003493">
    <property type="protein sequence ID" value="AFV87909.1"/>
    <property type="molecule type" value="Genomic_DNA"/>
</dbReference>
<dbReference type="STRING" id="1171373.PACID_00580"/>
<feature type="transmembrane region" description="Helical" evidence="2">
    <location>
        <begin position="306"/>
        <end position="326"/>
    </location>
</feature>
<feature type="compositionally biased region" description="Low complexity" evidence="1">
    <location>
        <begin position="346"/>
        <end position="361"/>
    </location>
</feature>
<proteinExistence type="predicted"/>
<gene>
    <name evidence="3" type="ordered locus">PACID_00580</name>
</gene>
<protein>
    <submittedName>
        <fullName evidence="3">Uncharacterized protein</fullName>
    </submittedName>
</protein>
<feature type="transmembrane region" description="Helical" evidence="2">
    <location>
        <begin position="6"/>
        <end position="39"/>
    </location>
</feature>
<name>K7RJ53_ACIA4</name>
<dbReference type="GeneID" id="88084351"/>
<dbReference type="HOGENOM" id="CLU_821000_0_0_11"/>
<dbReference type="PATRIC" id="fig|1171373.8.peg.56"/>
<reference evidence="3 4" key="1">
    <citation type="journal article" date="2012" name="BMC Genomics">
        <title>The genome sequence of Propionibacterium acidipropionici provides insights into its biotechnological and industrial potential.</title>
        <authorList>
            <person name="Parizzi L.P."/>
            <person name="Grassi M.C."/>
            <person name="Llerena L.A."/>
            <person name="Carazzolle M.F."/>
            <person name="Queiroz V.L."/>
            <person name="Lunardi I."/>
            <person name="Zeidler A.F."/>
            <person name="Teixeira P.J."/>
            <person name="Mieczkowski P."/>
            <person name="Rincones J."/>
            <person name="Pereira G.A."/>
        </authorList>
    </citation>
    <scope>NUCLEOTIDE SEQUENCE [LARGE SCALE GENOMIC DNA]</scope>
    <source>
        <strain evidence="4">ATCC 4875 / DSM 20272 / JCM 6432 / NBRC 12425 / NCIMB 8070</strain>
    </source>
</reference>
<evidence type="ECO:0000256" key="2">
    <source>
        <dbReference type="SAM" id="Phobius"/>
    </source>
</evidence>
<feature type="transmembrane region" description="Helical" evidence="2">
    <location>
        <begin position="262"/>
        <end position="286"/>
    </location>
</feature>
<dbReference type="RefSeq" id="WP_015068826.1">
    <property type="nucleotide sequence ID" value="NC_019395.1"/>
</dbReference>
<keyword evidence="2" id="KW-0812">Transmembrane</keyword>
<organism evidence="3 4">
    <name type="scientific">Acidipropionibacterium acidipropionici (strain ATCC 4875 / DSM 20272 / JCM 6432 / NBRC 12425 / NCIMB 8070 / 4)</name>
    <name type="common">Propionibacterium acidipropionici</name>
    <dbReference type="NCBI Taxonomy" id="1171373"/>
    <lineage>
        <taxon>Bacteria</taxon>
        <taxon>Bacillati</taxon>
        <taxon>Actinomycetota</taxon>
        <taxon>Actinomycetes</taxon>
        <taxon>Propionibacteriales</taxon>
        <taxon>Propionibacteriaceae</taxon>
        <taxon>Acidipropionibacterium</taxon>
    </lineage>
</organism>
<evidence type="ECO:0000313" key="4">
    <source>
        <dbReference type="Proteomes" id="UP000000214"/>
    </source>
</evidence>
<dbReference type="PROSITE" id="PS51257">
    <property type="entry name" value="PROKAR_LIPOPROTEIN"/>
    <property type="match status" value="1"/>
</dbReference>
<dbReference type="Proteomes" id="UP000000214">
    <property type="component" value="Chromosome"/>
</dbReference>
<feature type="transmembrane region" description="Helical" evidence="2">
    <location>
        <begin position="227"/>
        <end position="250"/>
    </location>
</feature>
<evidence type="ECO:0000313" key="3">
    <source>
        <dbReference type="EMBL" id="AFV87909.1"/>
    </source>
</evidence>
<feature type="region of interest" description="Disordered" evidence="1">
    <location>
        <begin position="332"/>
        <end position="361"/>
    </location>
</feature>
<sequence length="361" mass="36222">MRHLHPLTWLLLGASLAVTVAMAGNAIVTVIVLACAIVISAGRRSPRISAFRSALLVGTMLGLIVLVMGLFTGSGGGNTTVLFTVPQFNLGAGGTFGGIYTLHRLATTGVNAVEILTYGSLVGLMWQACPAGQWCDLAETFLGRAALLLAPLLCIGEALSRVHDTGHPRWGLAAAVVDEDLRIASSWRRYSPHARPSALSALVAGLAVMIVTALVLAASMLGGIPTGLAGGHTVTGLALAGAIACCWALLRPTIGGAALIPSLTWPDALAALAGLLPVAAVLVAGLTGDASQFKTPDGQWPGLPPVTVIAVCLATAVVMILGASVARRGTADGTAAPVDGPAAPTGESSEPAAPAGEAAHA</sequence>
<feature type="transmembrane region" description="Helical" evidence="2">
    <location>
        <begin position="198"/>
        <end position="221"/>
    </location>
</feature>
<keyword evidence="2" id="KW-0472">Membrane</keyword>
<keyword evidence="2" id="KW-1133">Transmembrane helix</keyword>
<dbReference type="KEGG" id="pbo:PACID_00580"/>
<evidence type="ECO:0000256" key="1">
    <source>
        <dbReference type="SAM" id="MobiDB-lite"/>
    </source>
</evidence>
<accession>K7RJ53</accession>
<feature type="transmembrane region" description="Helical" evidence="2">
    <location>
        <begin position="51"/>
        <end position="71"/>
    </location>
</feature>